<name>A0AA49GQ11_9BACT</name>
<proteinExistence type="predicted"/>
<sequence length="198" mass="23611">MSFFDKITEKLFSKKPGATTQVHEVMQRSEKEQQAYERWKQSEEKKLLLRKMAQAYYYKKTNIRSEMNVHILNMPSANGFAISYHPNISAKHFQYMLDYLKDRVLLLDYRLVNTDRRMIEKKNYVETTEHYYLKPPLDVEGVANEPVDQRFGNVSVAQVFVDDRPSYLKVLVSTYSDRLYQDALHFDDFVTHLFEEEE</sequence>
<organism evidence="1">
    <name type="scientific">Roseihalotalea indica</name>
    <dbReference type="NCBI Taxonomy" id="2867963"/>
    <lineage>
        <taxon>Bacteria</taxon>
        <taxon>Pseudomonadati</taxon>
        <taxon>Bacteroidota</taxon>
        <taxon>Cytophagia</taxon>
        <taxon>Cytophagales</taxon>
        <taxon>Catalimonadaceae</taxon>
        <taxon>Roseihalotalea</taxon>
    </lineage>
</organism>
<dbReference type="AlphaFoldDB" id="A0AA49GQ11"/>
<gene>
    <name evidence="1" type="ORF">K4G66_03900</name>
</gene>
<protein>
    <submittedName>
        <fullName evidence="1">Uncharacterized protein</fullName>
    </submittedName>
</protein>
<evidence type="ECO:0000313" key="1">
    <source>
        <dbReference type="EMBL" id="WKN37851.1"/>
    </source>
</evidence>
<accession>A0AA49GQ11</accession>
<reference evidence="1" key="1">
    <citation type="journal article" date="2023" name="Comput. Struct. Biotechnol. J.">
        <title>Discovery of a novel marine Bacteroidetes with a rich repertoire of carbohydrate-active enzymes.</title>
        <authorList>
            <person name="Chen B."/>
            <person name="Liu G."/>
            <person name="Chen Q."/>
            <person name="Wang H."/>
            <person name="Liu L."/>
            <person name="Tang K."/>
        </authorList>
    </citation>
    <scope>NUCLEOTIDE SEQUENCE</scope>
    <source>
        <strain evidence="1">TK19036</strain>
    </source>
</reference>
<reference evidence="1" key="2">
    <citation type="journal article" date="2024" name="Antonie Van Leeuwenhoek">
        <title>Roseihalotalea indica gen. nov., sp. nov., a halophilic Bacteroidetes from mesopelagic Southwest Indian Ocean with higher carbohydrate metabolic potential.</title>
        <authorList>
            <person name="Chen B."/>
            <person name="Zhang M."/>
            <person name="Lin D."/>
            <person name="Ye J."/>
            <person name="Tang K."/>
        </authorList>
    </citation>
    <scope>NUCLEOTIDE SEQUENCE</scope>
    <source>
        <strain evidence="1">TK19036</strain>
    </source>
</reference>
<dbReference type="EMBL" id="CP120682">
    <property type="protein sequence ID" value="WKN37851.1"/>
    <property type="molecule type" value="Genomic_DNA"/>
</dbReference>